<gene>
    <name evidence="2" type="ORF">GRG538_LOCUS6231</name>
</gene>
<feature type="compositionally biased region" description="Low complexity" evidence="1">
    <location>
        <begin position="456"/>
        <end position="468"/>
    </location>
</feature>
<feature type="compositionally biased region" description="Low complexity" evidence="1">
    <location>
        <begin position="679"/>
        <end position="694"/>
    </location>
</feature>
<feature type="compositionally biased region" description="Polar residues" evidence="1">
    <location>
        <begin position="36"/>
        <end position="46"/>
    </location>
</feature>
<dbReference type="InterPro" id="IPR053019">
    <property type="entry name" value="GATA_zinc_finger"/>
</dbReference>
<name>A0A817WSP5_9BILA</name>
<comment type="caution">
    <text evidence="2">The sequence shown here is derived from an EMBL/GenBank/DDBJ whole genome shotgun (WGS) entry which is preliminary data.</text>
</comment>
<sequence>MATIPDRNLESVDNDAKTTNGDDHKTTQEDEVKKLPTSSSSDSDQGQILSLIKHFTMATIPDRNLESVDNDAKTTNGDDHKTTQEDEVKKLPTSSSNDSDQGDKTTNKADDLNQITPHTNSLSSEKSSNEDMKSNTISSASNTESNTNTEKKNEEKISTNTPTKEEFRSTRVSSSSANGNAVETTTKTSSNNDEDSKKVESTAKVNSSDSNDNRNQQGDDSFTIGKGDSKYLTDLQRQKAKYFFNVNLDIENKEFVTWEDVEFYLLFHVTAAGKEGSDDGDLEGRLSRATRAFWEHVHDQVPLPDGKRDTLTLDQFLDAWASLTDYVVRRNQLPPVVQDLVKLGFELYSTDSNDGELPTIEPSAFDQLFQKMNLGRSHAIIAYKFLTQNGTQLLDADKVESIVKGVITSSDEEHNSHFLLPGFFKILGNNKNNEKEKTNKPSSPVADKEQIEVPDKSSTSTSPSQQTEKPQESSSTPIKEQKPNSSSQSNCTSQNGTVKSATENSSTTQQPQQCAPPSNIQKPTVRDQDESIRRLLQYYHIDDGDIVEVADGSAKRVVLLHPERPLPTYIQKNPDLLKNIQQDSNNVLSTQQNGSNVQGNKSNNDEKPKLTLEERVSRGEAQKGPTIPVRQVYPQQGSGSATRIRQVYPQLNEAHQEEQQKQAKIQAAQSHNEEKKTTETSAAVAAATPSSPSSSKEEKPETHRNEEEKLVAAVLKRLVPIVEKKVSEQLRRMQSDGSEQGDDEADFIPFPFMFGGAPFFAPPGRGPPSQLFRQQQQQQQQQQQPGSQQNAEDATQEQQPSGPREVDFGRLPPGSAFIPPQLLMAMMNDLARGGMEGEMSDFPGNMPPPPRGPGGVPSGLEGFMMFVDGEQMMGSQPGYSSRAGPRF</sequence>
<feature type="compositionally biased region" description="Polar residues" evidence="1">
    <location>
        <begin position="496"/>
        <end position="522"/>
    </location>
</feature>
<dbReference type="PANTHER" id="PTHR23353:SF23">
    <property type="entry name" value="PROTEIN HAIRLESS"/>
    <property type="match status" value="1"/>
</dbReference>
<proteinExistence type="predicted"/>
<dbReference type="EMBL" id="CAJNYT010000621">
    <property type="protein sequence ID" value="CAF3358834.1"/>
    <property type="molecule type" value="Genomic_DNA"/>
</dbReference>
<reference evidence="2" key="1">
    <citation type="submission" date="2021-02" db="EMBL/GenBank/DDBJ databases">
        <authorList>
            <person name="Nowell W R."/>
        </authorList>
    </citation>
    <scope>NUCLEOTIDE SEQUENCE</scope>
</reference>
<dbReference type="AlphaFoldDB" id="A0A817WSP5"/>
<accession>A0A817WSP5</accession>
<feature type="region of interest" description="Disordered" evidence="1">
    <location>
        <begin position="60"/>
        <end position="227"/>
    </location>
</feature>
<feature type="compositionally biased region" description="Basic and acidic residues" evidence="1">
    <location>
        <begin position="149"/>
        <end position="169"/>
    </location>
</feature>
<feature type="compositionally biased region" description="Low complexity" evidence="1">
    <location>
        <begin position="206"/>
        <end position="221"/>
    </location>
</feature>
<feature type="compositionally biased region" description="Basic and acidic residues" evidence="1">
    <location>
        <begin position="695"/>
        <end position="709"/>
    </location>
</feature>
<feature type="compositionally biased region" description="Basic and acidic residues" evidence="1">
    <location>
        <begin position="603"/>
        <end position="621"/>
    </location>
</feature>
<feature type="region of interest" description="Disordered" evidence="1">
    <location>
        <begin position="730"/>
        <end position="817"/>
    </location>
</feature>
<feature type="compositionally biased region" description="Basic and acidic residues" evidence="1">
    <location>
        <begin position="7"/>
        <end position="34"/>
    </location>
</feature>
<feature type="compositionally biased region" description="Low complexity" evidence="1">
    <location>
        <begin position="484"/>
        <end position="495"/>
    </location>
</feature>
<evidence type="ECO:0000313" key="3">
    <source>
        <dbReference type="Proteomes" id="UP000663872"/>
    </source>
</evidence>
<feature type="compositionally biased region" description="Polar residues" evidence="1">
    <location>
        <begin position="113"/>
        <end position="126"/>
    </location>
</feature>
<organism evidence="2 3">
    <name type="scientific">Rotaria socialis</name>
    <dbReference type="NCBI Taxonomy" id="392032"/>
    <lineage>
        <taxon>Eukaryota</taxon>
        <taxon>Metazoa</taxon>
        <taxon>Spiralia</taxon>
        <taxon>Gnathifera</taxon>
        <taxon>Rotifera</taxon>
        <taxon>Eurotatoria</taxon>
        <taxon>Bdelloidea</taxon>
        <taxon>Philodinida</taxon>
        <taxon>Philodinidae</taxon>
        <taxon>Rotaria</taxon>
    </lineage>
</organism>
<feature type="region of interest" description="Disordered" evidence="1">
    <location>
        <begin position="431"/>
        <end position="528"/>
    </location>
</feature>
<feature type="compositionally biased region" description="Low complexity" evidence="1">
    <location>
        <begin position="134"/>
        <end position="148"/>
    </location>
</feature>
<evidence type="ECO:0000313" key="2">
    <source>
        <dbReference type="EMBL" id="CAF3358834.1"/>
    </source>
</evidence>
<feature type="compositionally biased region" description="Basic and acidic residues" evidence="1">
    <location>
        <begin position="63"/>
        <end position="90"/>
    </location>
</feature>
<feature type="compositionally biased region" description="Low complexity" evidence="1">
    <location>
        <begin position="747"/>
        <end position="759"/>
    </location>
</feature>
<feature type="region of interest" description="Disordered" evidence="1">
    <location>
        <begin position="653"/>
        <end position="709"/>
    </location>
</feature>
<feature type="compositionally biased region" description="Low complexity" evidence="1">
    <location>
        <begin position="774"/>
        <end position="784"/>
    </location>
</feature>
<feature type="region of interest" description="Disordered" evidence="1">
    <location>
        <begin position="588"/>
        <end position="641"/>
    </location>
</feature>
<feature type="compositionally biased region" description="Basic and acidic residues" evidence="1">
    <location>
        <begin position="101"/>
        <end position="111"/>
    </location>
</feature>
<feature type="compositionally biased region" description="Basic and acidic residues" evidence="1">
    <location>
        <begin position="446"/>
        <end position="455"/>
    </location>
</feature>
<evidence type="ECO:0000256" key="1">
    <source>
        <dbReference type="SAM" id="MobiDB-lite"/>
    </source>
</evidence>
<feature type="compositionally biased region" description="Polar residues" evidence="1">
    <location>
        <begin position="588"/>
        <end position="602"/>
    </location>
</feature>
<dbReference type="PANTHER" id="PTHR23353">
    <property type="entry name" value="RAB-GAP/TBC-RELATED"/>
    <property type="match status" value="1"/>
</dbReference>
<dbReference type="Gene3D" id="1.10.238.10">
    <property type="entry name" value="EF-hand"/>
    <property type="match status" value="1"/>
</dbReference>
<protein>
    <submittedName>
        <fullName evidence="2">Uncharacterized protein</fullName>
    </submittedName>
</protein>
<dbReference type="Proteomes" id="UP000663872">
    <property type="component" value="Unassembled WGS sequence"/>
</dbReference>
<feature type="compositionally biased region" description="Polar residues" evidence="1">
    <location>
        <begin position="170"/>
        <end position="191"/>
    </location>
</feature>
<feature type="region of interest" description="Disordered" evidence="1">
    <location>
        <begin position="1"/>
        <end position="46"/>
    </location>
</feature>
<feature type="compositionally biased region" description="Polar residues" evidence="1">
    <location>
        <begin position="785"/>
        <end position="801"/>
    </location>
</feature>